<dbReference type="Proteomes" id="UP000675781">
    <property type="component" value="Unassembled WGS sequence"/>
</dbReference>
<comment type="caution">
    <text evidence="1">The sequence shown here is derived from an EMBL/GenBank/DDBJ whole genome shotgun (WGS) entry which is preliminary data.</text>
</comment>
<sequence length="108" mass="12303">MLLRNRSGMYGELVELAHRDPVLSKLFPHSGHTFVLLADEFSSQAAATPVFFVTDGLYRIYRRRNDASRERDTADEVEQEVEFEGDARATIEYLSRQLGPNRASDTHS</sequence>
<gene>
    <name evidence="1" type="ORF">KDL01_39485</name>
</gene>
<proteinExistence type="predicted"/>
<reference evidence="1" key="1">
    <citation type="submission" date="2021-04" db="EMBL/GenBank/DDBJ databases">
        <title>Genome based classification of Actinospica acidithermotolerans sp. nov., an actinobacterium isolated from an Indonesian hot spring.</title>
        <authorList>
            <person name="Kusuma A.B."/>
            <person name="Putra K.E."/>
            <person name="Nafisah S."/>
            <person name="Loh J."/>
            <person name="Nouioui I."/>
            <person name="Goodfellow M."/>
        </authorList>
    </citation>
    <scope>NUCLEOTIDE SEQUENCE</scope>
    <source>
        <strain evidence="1">CSCA 57</strain>
    </source>
</reference>
<protein>
    <submittedName>
        <fullName evidence="1">Uncharacterized protein</fullName>
    </submittedName>
</protein>
<organism evidence="1 2">
    <name type="scientific">Actinospica durhamensis</name>
    <dbReference type="NCBI Taxonomy" id="1508375"/>
    <lineage>
        <taxon>Bacteria</taxon>
        <taxon>Bacillati</taxon>
        <taxon>Actinomycetota</taxon>
        <taxon>Actinomycetes</taxon>
        <taxon>Catenulisporales</taxon>
        <taxon>Actinospicaceae</taxon>
        <taxon>Actinospica</taxon>
    </lineage>
</organism>
<name>A0A941F0N8_9ACTN</name>
<dbReference type="RefSeq" id="WP_212533846.1">
    <property type="nucleotide sequence ID" value="NZ_JAGSOG010000443.1"/>
</dbReference>
<dbReference type="AlphaFoldDB" id="A0A941F0N8"/>
<dbReference type="EMBL" id="JAGSOG010000443">
    <property type="protein sequence ID" value="MBR7839409.1"/>
    <property type="molecule type" value="Genomic_DNA"/>
</dbReference>
<evidence type="ECO:0000313" key="1">
    <source>
        <dbReference type="EMBL" id="MBR7839409.1"/>
    </source>
</evidence>
<accession>A0A941F0N8</accession>
<evidence type="ECO:0000313" key="2">
    <source>
        <dbReference type="Proteomes" id="UP000675781"/>
    </source>
</evidence>
<keyword evidence="2" id="KW-1185">Reference proteome</keyword>